<accession>A0A1W6LKQ5</accession>
<evidence type="ECO:0000313" key="1">
    <source>
        <dbReference type="EMBL" id="ARN56323.1"/>
    </source>
</evidence>
<sequence>MKNQFVEKSVYISPKELAHRWQCSRSSIDRITRRAGLTRFCPGEGKNGTIRFLRKEVEAYEKERQICSTV</sequence>
<dbReference type="AlphaFoldDB" id="A0A1W6LKQ5"/>
<gene>
    <name evidence="1" type="ORF">STSP1_00701</name>
</gene>
<dbReference type="Proteomes" id="UP000193334">
    <property type="component" value="Chromosome"/>
</dbReference>
<dbReference type="OrthoDB" id="9946843at2"/>
<evidence type="ECO:0008006" key="3">
    <source>
        <dbReference type="Google" id="ProtNLM"/>
    </source>
</evidence>
<protein>
    <recommendedName>
        <fullName evidence="3">Helix-turn-helix domain protein</fullName>
    </recommendedName>
</protein>
<dbReference type="RefSeq" id="WP_085755020.1">
    <property type="nucleotide sequence ID" value="NZ_CP021023.1"/>
</dbReference>
<dbReference type="EMBL" id="CP021023">
    <property type="protein sequence ID" value="ARN56323.1"/>
    <property type="molecule type" value="Genomic_DNA"/>
</dbReference>
<name>A0A1W6LKQ5_9BACT</name>
<dbReference type="KEGG" id="pbp:STSP1_00701"/>
<reference evidence="2" key="1">
    <citation type="submission" date="2017-04" db="EMBL/GenBank/DDBJ databases">
        <title>Comparative genomics and description of representatives of a novel lineage of planctomycetes thriving in anoxic sediments.</title>
        <authorList>
            <person name="Spring S."/>
            <person name="Bunk B."/>
            <person name="Sproer C."/>
        </authorList>
    </citation>
    <scope>NUCLEOTIDE SEQUENCE [LARGE SCALE GENOMIC DNA]</scope>
    <source>
        <strain evidence="2">ST-PulAB-D4</strain>
    </source>
</reference>
<keyword evidence="2" id="KW-1185">Reference proteome</keyword>
<organism evidence="1 2">
    <name type="scientific">Sedimentisphaera salicampi</name>
    <dbReference type="NCBI Taxonomy" id="1941349"/>
    <lineage>
        <taxon>Bacteria</taxon>
        <taxon>Pseudomonadati</taxon>
        <taxon>Planctomycetota</taxon>
        <taxon>Phycisphaerae</taxon>
        <taxon>Sedimentisphaerales</taxon>
        <taxon>Sedimentisphaeraceae</taxon>
        <taxon>Sedimentisphaera</taxon>
    </lineage>
</organism>
<evidence type="ECO:0000313" key="2">
    <source>
        <dbReference type="Proteomes" id="UP000193334"/>
    </source>
</evidence>
<proteinExistence type="predicted"/>
<dbReference type="STRING" id="1941349.STSP1_00701"/>